<comment type="similarity">
    <text evidence="2">Belongs to the GerABKC lipoprotein family.</text>
</comment>
<dbReference type="GO" id="GO:0016020">
    <property type="term" value="C:membrane"/>
    <property type="evidence" value="ECO:0007669"/>
    <property type="project" value="UniProtKB-SubCell"/>
</dbReference>
<dbReference type="Pfam" id="PF05504">
    <property type="entry name" value="Spore_GerAC"/>
    <property type="match status" value="1"/>
</dbReference>
<evidence type="ECO:0000313" key="11">
    <source>
        <dbReference type="Proteomes" id="UP000281498"/>
    </source>
</evidence>
<protein>
    <submittedName>
        <fullName evidence="10">Uncharacterized protein</fullName>
    </submittedName>
</protein>
<evidence type="ECO:0000256" key="6">
    <source>
        <dbReference type="ARBA" id="ARBA00023139"/>
    </source>
</evidence>
<dbReference type="RefSeq" id="WP_110936140.1">
    <property type="nucleotide sequence ID" value="NZ_KZ614146.1"/>
</dbReference>
<organism evidence="10 11">
    <name type="scientific">Salipaludibacillus neizhouensis</name>
    <dbReference type="NCBI Taxonomy" id="885475"/>
    <lineage>
        <taxon>Bacteria</taxon>
        <taxon>Bacillati</taxon>
        <taxon>Bacillota</taxon>
        <taxon>Bacilli</taxon>
        <taxon>Bacillales</taxon>
        <taxon>Bacillaceae</taxon>
    </lineage>
</organism>
<keyword evidence="7" id="KW-0449">Lipoprotein</keyword>
<comment type="subcellular location">
    <subcellularLocation>
        <location evidence="1">Membrane</location>
        <topology evidence="1">Lipid-anchor</topology>
    </subcellularLocation>
</comment>
<evidence type="ECO:0000256" key="1">
    <source>
        <dbReference type="ARBA" id="ARBA00004635"/>
    </source>
</evidence>
<keyword evidence="3" id="KW-0309">Germination</keyword>
<reference evidence="10 11" key="1">
    <citation type="submission" date="2017-10" db="EMBL/GenBank/DDBJ databases">
        <title>Bacillus sp. nov., a halophilic bacterium isolated from a Keqin Lake.</title>
        <authorList>
            <person name="Wang H."/>
        </authorList>
    </citation>
    <scope>NUCLEOTIDE SEQUENCE [LARGE SCALE GENOMIC DNA]</scope>
    <source>
        <strain evidence="10 11">KCTC 13187</strain>
    </source>
</reference>
<evidence type="ECO:0000256" key="3">
    <source>
        <dbReference type="ARBA" id="ARBA00022544"/>
    </source>
</evidence>
<keyword evidence="6" id="KW-0564">Palmitate</keyword>
<dbReference type="Proteomes" id="UP000281498">
    <property type="component" value="Unassembled WGS sequence"/>
</dbReference>
<dbReference type="Gene3D" id="3.30.300.210">
    <property type="entry name" value="Nutrient germinant receptor protein C, domain 3"/>
    <property type="match status" value="1"/>
</dbReference>
<dbReference type="AlphaFoldDB" id="A0A3A9KF61"/>
<dbReference type="InterPro" id="IPR008844">
    <property type="entry name" value="Spore_GerAC-like"/>
</dbReference>
<evidence type="ECO:0000313" key="10">
    <source>
        <dbReference type="EMBL" id="RKL69221.1"/>
    </source>
</evidence>
<dbReference type="InterPro" id="IPR046953">
    <property type="entry name" value="Spore_GerAC-like_C"/>
</dbReference>
<feature type="domain" description="Spore germination protein N-terminal" evidence="9">
    <location>
        <begin position="23"/>
        <end position="200"/>
    </location>
</feature>
<proteinExistence type="inferred from homology"/>
<sequence length="385" mass="43465">MIKISLKVVILIFICLLAGCIPDSKEIDQRTMILGLGIDITEDEEYEVSLQMPVVTPQFSPGGGGGEQGSEFETLMAVHASLWDAIADIEARTPTVLFFGHLKTVVIGEKLARKGIGDVIDLIDRRAPVDNGVHLLVVPENQTVYDVLSFESPLASLPALYISNFFEAGQKMVRVEELKLYEFRRDSNMIAKAAKIPMISTNSDYVIQDHAIFKDRKMIDVLKGKQSSMSSLLKEEKLDNLNYTVEVDSGSNTMIEVSLRINTDSKIEVVSIDPDKFLVKVSGEGELIHIASGEIKTSEDLIGKVEKEVEVSIEENMYETIQKMKDINVEPWLLGHRLWIRDHENFSEQEWLKDRWQKSEITIEVDIRIRETGQRSKLDKKKIGK</sequence>
<evidence type="ECO:0000256" key="5">
    <source>
        <dbReference type="ARBA" id="ARBA00023136"/>
    </source>
</evidence>
<dbReference type="PROSITE" id="PS51257">
    <property type="entry name" value="PROKAR_LIPOPROTEIN"/>
    <property type="match status" value="1"/>
</dbReference>
<dbReference type="GO" id="GO:0009847">
    <property type="term" value="P:spore germination"/>
    <property type="evidence" value="ECO:0007669"/>
    <property type="project" value="InterPro"/>
</dbReference>
<comment type="caution">
    <text evidence="10">The sequence shown here is derived from an EMBL/GenBank/DDBJ whole genome shotgun (WGS) entry which is preliminary data.</text>
</comment>
<gene>
    <name evidence="10" type="ORF">CR203_04100</name>
</gene>
<evidence type="ECO:0000256" key="4">
    <source>
        <dbReference type="ARBA" id="ARBA00022729"/>
    </source>
</evidence>
<dbReference type="Pfam" id="PF25198">
    <property type="entry name" value="Spore_GerAC_N"/>
    <property type="match status" value="1"/>
</dbReference>
<dbReference type="NCBIfam" id="TIGR02887">
    <property type="entry name" value="spore_ger_x_C"/>
    <property type="match status" value="1"/>
</dbReference>
<evidence type="ECO:0000259" key="9">
    <source>
        <dbReference type="Pfam" id="PF25198"/>
    </source>
</evidence>
<feature type="domain" description="Spore germination GerAC-like C-terminal" evidence="8">
    <location>
        <begin position="211"/>
        <end position="373"/>
    </location>
</feature>
<name>A0A3A9KF61_9BACI</name>
<accession>A0A3A9KF61</accession>
<dbReference type="InterPro" id="IPR057336">
    <property type="entry name" value="GerAC_N"/>
</dbReference>
<dbReference type="EMBL" id="PDOE01000001">
    <property type="protein sequence ID" value="RKL69221.1"/>
    <property type="molecule type" value="Genomic_DNA"/>
</dbReference>
<evidence type="ECO:0000256" key="2">
    <source>
        <dbReference type="ARBA" id="ARBA00007886"/>
    </source>
</evidence>
<evidence type="ECO:0000259" key="8">
    <source>
        <dbReference type="Pfam" id="PF05504"/>
    </source>
</evidence>
<dbReference type="PANTHER" id="PTHR35789">
    <property type="entry name" value="SPORE GERMINATION PROTEIN B3"/>
    <property type="match status" value="1"/>
</dbReference>
<dbReference type="PANTHER" id="PTHR35789:SF1">
    <property type="entry name" value="SPORE GERMINATION PROTEIN B3"/>
    <property type="match status" value="1"/>
</dbReference>
<evidence type="ECO:0000256" key="7">
    <source>
        <dbReference type="ARBA" id="ARBA00023288"/>
    </source>
</evidence>
<keyword evidence="4" id="KW-0732">Signal</keyword>
<dbReference type="InterPro" id="IPR038501">
    <property type="entry name" value="Spore_GerAC_C_sf"/>
</dbReference>
<keyword evidence="11" id="KW-1185">Reference proteome</keyword>
<dbReference type="OrthoDB" id="9816067at2"/>
<keyword evidence="5" id="KW-0472">Membrane</keyword>